<keyword evidence="10" id="KW-0969">Cilium</keyword>
<evidence type="ECO:0000256" key="2">
    <source>
        <dbReference type="ARBA" id="ARBA00009764"/>
    </source>
</evidence>
<feature type="compositionally biased region" description="Polar residues" evidence="7">
    <location>
        <begin position="631"/>
        <end position="649"/>
    </location>
</feature>
<evidence type="ECO:0000256" key="3">
    <source>
        <dbReference type="ARBA" id="ARBA00011255"/>
    </source>
</evidence>
<sequence length="649" mass="71950">MAEIAIPGVSDKYGTTKLIEDLMKLERVPLERAKTEKETYEKEKVVWSEVSQRLSKLQDSSRTLYSFDNPFNERIADSNNEAVTATATREASLGDIKIQVIQTAGTDRFLSKNLDKNYQVPKGQYTFLVGDKSVEFNWKGGSIKEFTEAVNRRGNGLVKASIIGVSSTEQAFLIESLKTGKENSLSFENDALNFALEAGIIRKIPSQSGSLQDITVKETEVKTLPFHSTVMQNENKELSFTVTVETRPDESLESQIPPSGPVLPDPGGISFQGISVYNEQGDIPLDPWTAPPVPPKVDNMNVLYLKKADGTKVPLDAIRDGMTDFQYTVKLKDIGDVTGLLIENTNTHRTLSLKNISITGEGENNGYQALNPVDTAKDSIIKYEGITMTRSTNEIDDVVPGVTLNLHDKTDGNATLKIQPDTELAKDAIITFVANYNRVMADLNILTQTNPAIVQELEYFTDDEIEKANERLGMLQGDFTLNNIKTTLQTTMANPYKADEESHYQLLDQIGISTSASGPGSTLNKSKLRGYLEINEKKLDEALENNITEVQKLFGFDSDGDLAIDNGVAYVVDSKIRPYVQTAGILTMKTDSLNSKIDRTDSTIKRLDQQLEKKEQELRTKYGNMEGQLRSLESQSNSLDQRFNSGSNN</sequence>
<evidence type="ECO:0000259" key="9">
    <source>
        <dbReference type="Pfam" id="PF07195"/>
    </source>
</evidence>
<feature type="region of interest" description="Disordered" evidence="7">
    <location>
        <begin position="623"/>
        <end position="649"/>
    </location>
</feature>
<protein>
    <recommendedName>
        <fullName evidence="6">Flagellar hook-associated protein 2</fullName>
        <shortName evidence="6">HAP2</shortName>
    </recommendedName>
    <alternativeName>
        <fullName evidence="6">Flagellar cap protein</fullName>
    </alternativeName>
</protein>
<feature type="domain" description="Flagellar hook-associated protein 2 N-terminal" evidence="8">
    <location>
        <begin position="15"/>
        <end position="105"/>
    </location>
</feature>
<evidence type="ECO:0000256" key="6">
    <source>
        <dbReference type="RuleBase" id="RU362066"/>
    </source>
</evidence>
<keyword evidence="6" id="KW-0574">Periplasm</keyword>
<evidence type="ECO:0000256" key="4">
    <source>
        <dbReference type="ARBA" id="ARBA00023054"/>
    </source>
</evidence>
<dbReference type="PANTHER" id="PTHR30288:SF0">
    <property type="entry name" value="FLAGELLAR HOOK-ASSOCIATED PROTEIN 2"/>
    <property type="match status" value="1"/>
</dbReference>
<dbReference type="Pfam" id="PF07195">
    <property type="entry name" value="FliD_C"/>
    <property type="match status" value="1"/>
</dbReference>
<proteinExistence type="inferred from homology"/>
<dbReference type="GO" id="GO:0009424">
    <property type="term" value="C:bacterial-type flagellum hook"/>
    <property type="evidence" value="ECO:0007669"/>
    <property type="project" value="UniProtKB-UniRule"/>
</dbReference>
<comment type="caution">
    <text evidence="10">The sequence shown here is derived from an EMBL/GenBank/DDBJ whole genome shotgun (WGS) entry which is preliminary data.</text>
</comment>
<dbReference type="Proteomes" id="UP000823638">
    <property type="component" value="Unassembled WGS sequence"/>
</dbReference>
<dbReference type="InterPro" id="IPR010809">
    <property type="entry name" value="FliD_C"/>
</dbReference>
<comment type="subcellular location">
    <subcellularLocation>
        <location evidence="1">Bacterial flagellum</location>
    </subcellularLocation>
    <subcellularLocation>
        <location evidence="6">Periplasm</location>
    </subcellularLocation>
    <subcellularLocation>
        <location evidence="6">Periplasmic flagellum</location>
    </subcellularLocation>
</comment>
<evidence type="ECO:0000256" key="5">
    <source>
        <dbReference type="ARBA" id="ARBA00023143"/>
    </source>
</evidence>
<dbReference type="NCBIfam" id="NF005188">
    <property type="entry name" value="PRK06664.1"/>
    <property type="match status" value="1"/>
</dbReference>
<dbReference type="GO" id="GO:0009421">
    <property type="term" value="C:bacterial-type flagellum filament cap"/>
    <property type="evidence" value="ECO:0007669"/>
    <property type="project" value="InterPro"/>
</dbReference>
<evidence type="ECO:0000313" key="10">
    <source>
        <dbReference type="EMBL" id="MBO8456804.1"/>
    </source>
</evidence>
<accession>A0A9D9HN59</accession>
<keyword evidence="5 6" id="KW-0975">Bacterial flagellum</keyword>
<keyword evidence="4" id="KW-0175">Coiled coil</keyword>
<dbReference type="GO" id="GO:0055040">
    <property type="term" value="C:periplasmic flagellum"/>
    <property type="evidence" value="ECO:0007669"/>
    <property type="project" value="UniProtKB-SubCell"/>
</dbReference>
<name>A0A9D9HN59_9SPIR</name>
<keyword evidence="10" id="KW-0966">Cell projection</keyword>
<dbReference type="InterPro" id="IPR003481">
    <property type="entry name" value="FliD_N"/>
</dbReference>
<comment type="similarity">
    <text evidence="2 6">Belongs to the FliD family.</text>
</comment>
<gene>
    <name evidence="10" type="primary">fliD</name>
    <name evidence="10" type="ORF">IAA81_01080</name>
</gene>
<evidence type="ECO:0000256" key="7">
    <source>
        <dbReference type="SAM" id="MobiDB-lite"/>
    </source>
</evidence>
<dbReference type="Pfam" id="PF02465">
    <property type="entry name" value="FliD_N"/>
    <property type="match status" value="1"/>
</dbReference>
<comment type="subunit">
    <text evidence="3 6">Homopentamer.</text>
</comment>
<keyword evidence="10" id="KW-0282">Flagellum</keyword>
<dbReference type="AlphaFoldDB" id="A0A9D9HN59"/>
<reference evidence="10" key="1">
    <citation type="submission" date="2020-10" db="EMBL/GenBank/DDBJ databases">
        <authorList>
            <person name="Gilroy R."/>
        </authorList>
    </citation>
    <scope>NUCLEOTIDE SEQUENCE</scope>
    <source>
        <strain evidence="10">10532</strain>
    </source>
</reference>
<evidence type="ECO:0000313" key="11">
    <source>
        <dbReference type="Proteomes" id="UP000823638"/>
    </source>
</evidence>
<evidence type="ECO:0000259" key="8">
    <source>
        <dbReference type="Pfam" id="PF02465"/>
    </source>
</evidence>
<organism evidence="10 11">
    <name type="scientific">Candidatus Gallitreponema excrementavium</name>
    <dbReference type="NCBI Taxonomy" id="2840840"/>
    <lineage>
        <taxon>Bacteria</taxon>
        <taxon>Pseudomonadati</taxon>
        <taxon>Spirochaetota</taxon>
        <taxon>Spirochaetia</taxon>
        <taxon>Spirochaetales</taxon>
        <taxon>Candidatus Gallitreponema</taxon>
    </lineage>
</organism>
<dbReference type="PANTHER" id="PTHR30288">
    <property type="entry name" value="FLAGELLAR CAP/ASSEMBLY PROTEIN FLID"/>
    <property type="match status" value="1"/>
</dbReference>
<comment type="function">
    <text evidence="6">Required for morphogenesis and for the elongation of the flagellar filament by facilitating polymerization of the flagellin monomers at the tip of growing filament. Forms a capping structure, which prevents flagellin subunits (transported through the central channel of the flagellum) from leaking out without polymerization at the distal end.</text>
</comment>
<dbReference type="InterPro" id="IPR040026">
    <property type="entry name" value="FliD"/>
</dbReference>
<reference evidence="10" key="2">
    <citation type="journal article" date="2021" name="PeerJ">
        <title>Extensive microbial diversity within the chicken gut microbiome revealed by metagenomics and culture.</title>
        <authorList>
            <person name="Gilroy R."/>
            <person name="Ravi A."/>
            <person name="Getino M."/>
            <person name="Pursley I."/>
            <person name="Horton D.L."/>
            <person name="Alikhan N.F."/>
            <person name="Baker D."/>
            <person name="Gharbi K."/>
            <person name="Hall N."/>
            <person name="Watson M."/>
            <person name="Adriaenssens E.M."/>
            <person name="Foster-Nyarko E."/>
            <person name="Jarju S."/>
            <person name="Secka A."/>
            <person name="Antonio M."/>
            <person name="Oren A."/>
            <person name="Chaudhuri R.R."/>
            <person name="La Ragione R."/>
            <person name="Hildebrand F."/>
            <person name="Pallen M.J."/>
        </authorList>
    </citation>
    <scope>NUCLEOTIDE SEQUENCE</scope>
    <source>
        <strain evidence="10">10532</strain>
    </source>
</reference>
<evidence type="ECO:0000256" key="1">
    <source>
        <dbReference type="ARBA" id="ARBA00004365"/>
    </source>
</evidence>
<dbReference type="EMBL" id="JADIMM010000018">
    <property type="protein sequence ID" value="MBO8456804.1"/>
    <property type="molecule type" value="Genomic_DNA"/>
</dbReference>
<feature type="domain" description="Flagellar hook-associated protein 2 C-terminal" evidence="9">
    <location>
        <begin position="376"/>
        <end position="632"/>
    </location>
</feature>
<dbReference type="GO" id="GO:0007155">
    <property type="term" value="P:cell adhesion"/>
    <property type="evidence" value="ECO:0007669"/>
    <property type="project" value="InterPro"/>
</dbReference>
<dbReference type="GO" id="GO:0071973">
    <property type="term" value="P:bacterial-type flagellum-dependent cell motility"/>
    <property type="evidence" value="ECO:0007669"/>
    <property type="project" value="TreeGrafter"/>
</dbReference>